<evidence type="ECO:0000256" key="1">
    <source>
        <dbReference type="ARBA" id="ARBA00004141"/>
    </source>
</evidence>
<keyword evidence="9" id="KW-1185">Reference proteome</keyword>
<feature type="compositionally biased region" description="Polar residues" evidence="6">
    <location>
        <begin position="1"/>
        <end position="34"/>
    </location>
</feature>
<dbReference type="AlphaFoldDB" id="A0A811P0K6"/>
<keyword evidence="5 7" id="KW-0472">Membrane</keyword>
<accession>A0A811P0K6</accession>
<proteinExistence type="inferred from homology"/>
<dbReference type="PANTHER" id="PTHR31621:SF5">
    <property type="entry name" value="PROTEIN DMP10"/>
    <property type="match status" value="1"/>
</dbReference>
<dbReference type="PANTHER" id="PTHR31621">
    <property type="entry name" value="PROTEIN DMP3"/>
    <property type="match status" value="1"/>
</dbReference>
<dbReference type="InterPro" id="IPR007770">
    <property type="entry name" value="DMP"/>
</dbReference>
<feature type="transmembrane region" description="Helical" evidence="7">
    <location>
        <begin position="85"/>
        <end position="108"/>
    </location>
</feature>
<reference evidence="8" key="1">
    <citation type="submission" date="2020-10" db="EMBL/GenBank/DDBJ databases">
        <authorList>
            <person name="Han B."/>
            <person name="Lu T."/>
            <person name="Zhao Q."/>
            <person name="Huang X."/>
            <person name="Zhao Y."/>
        </authorList>
    </citation>
    <scope>NUCLEOTIDE SEQUENCE</scope>
</reference>
<evidence type="ECO:0000313" key="9">
    <source>
        <dbReference type="Proteomes" id="UP000604825"/>
    </source>
</evidence>
<dbReference type="Proteomes" id="UP000604825">
    <property type="component" value="Unassembled WGS sequence"/>
</dbReference>
<dbReference type="EMBL" id="CAJGYO010000005">
    <property type="protein sequence ID" value="CAD6231911.1"/>
    <property type="molecule type" value="Genomic_DNA"/>
</dbReference>
<keyword evidence="4 7" id="KW-1133">Transmembrane helix</keyword>
<keyword evidence="3 7" id="KW-0812">Transmembrane</keyword>
<sequence length="114" mass="12031">MDSNSVHIQMPTASQEEPSSTQDATKKPPQQTDAAATREAPPVRPALSCASSDLLKLLPTGTVLAFQALASSFSNHGVCHEANRYLVLLLIGACTASCVFLSFTDSLVGRDGRL</sequence>
<evidence type="ECO:0000256" key="5">
    <source>
        <dbReference type="ARBA" id="ARBA00023136"/>
    </source>
</evidence>
<evidence type="ECO:0000256" key="4">
    <source>
        <dbReference type="ARBA" id="ARBA00022989"/>
    </source>
</evidence>
<feature type="region of interest" description="Disordered" evidence="6">
    <location>
        <begin position="1"/>
        <end position="44"/>
    </location>
</feature>
<organism evidence="8 9">
    <name type="scientific">Miscanthus lutarioriparius</name>
    <dbReference type="NCBI Taxonomy" id="422564"/>
    <lineage>
        <taxon>Eukaryota</taxon>
        <taxon>Viridiplantae</taxon>
        <taxon>Streptophyta</taxon>
        <taxon>Embryophyta</taxon>
        <taxon>Tracheophyta</taxon>
        <taxon>Spermatophyta</taxon>
        <taxon>Magnoliopsida</taxon>
        <taxon>Liliopsida</taxon>
        <taxon>Poales</taxon>
        <taxon>Poaceae</taxon>
        <taxon>PACMAD clade</taxon>
        <taxon>Panicoideae</taxon>
        <taxon>Andropogonodae</taxon>
        <taxon>Andropogoneae</taxon>
        <taxon>Saccharinae</taxon>
        <taxon>Miscanthus</taxon>
    </lineage>
</organism>
<evidence type="ECO:0000256" key="6">
    <source>
        <dbReference type="SAM" id="MobiDB-lite"/>
    </source>
</evidence>
<dbReference type="Pfam" id="PF05078">
    <property type="entry name" value="DUF679"/>
    <property type="match status" value="1"/>
</dbReference>
<evidence type="ECO:0000256" key="3">
    <source>
        <dbReference type="ARBA" id="ARBA00022692"/>
    </source>
</evidence>
<evidence type="ECO:0000313" key="8">
    <source>
        <dbReference type="EMBL" id="CAD6231911.1"/>
    </source>
</evidence>
<evidence type="ECO:0000256" key="2">
    <source>
        <dbReference type="ARBA" id="ARBA00008707"/>
    </source>
</evidence>
<comment type="subcellular location">
    <subcellularLocation>
        <location evidence="1">Membrane</location>
        <topology evidence="1">Multi-pass membrane protein</topology>
    </subcellularLocation>
</comment>
<dbReference type="GO" id="GO:0005737">
    <property type="term" value="C:cytoplasm"/>
    <property type="evidence" value="ECO:0007669"/>
    <property type="project" value="UniProtKB-ARBA"/>
</dbReference>
<dbReference type="OrthoDB" id="657601at2759"/>
<name>A0A811P0K6_9POAL</name>
<comment type="caution">
    <text evidence="8">The sequence shown here is derived from an EMBL/GenBank/DDBJ whole genome shotgun (WGS) entry which is preliminary data.</text>
</comment>
<protein>
    <submittedName>
        <fullName evidence="8">Uncharacterized protein</fullName>
    </submittedName>
</protein>
<dbReference type="GO" id="GO:0016020">
    <property type="term" value="C:membrane"/>
    <property type="evidence" value="ECO:0007669"/>
    <property type="project" value="UniProtKB-SubCell"/>
</dbReference>
<dbReference type="GO" id="GO:0010256">
    <property type="term" value="P:endomembrane system organization"/>
    <property type="evidence" value="ECO:0007669"/>
    <property type="project" value="TreeGrafter"/>
</dbReference>
<comment type="similarity">
    <text evidence="2">Belongs to the plant DMP1 protein family.</text>
</comment>
<gene>
    <name evidence="8" type="ORF">NCGR_LOCUS21761</name>
</gene>
<evidence type="ECO:0000256" key="7">
    <source>
        <dbReference type="SAM" id="Phobius"/>
    </source>
</evidence>